<dbReference type="OrthoDB" id="1118477at2"/>
<accession>A0A1T5F8M3</accession>
<dbReference type="Proteomes" id="UP000190897">
    <property type="component" value="Unassembled WGS sequence"/>
</dbReference>
<evidence type="ECO:0000313" key="3">
    <source>
        <dbReference type="Proteomes" id="UP000190897"/>
    </source>
</evidence>
<protein>
    <submittedName>
        <fullName evidence="2">Type IX secretion system membrane protein, PorP/SprF family</fullName>
    </submittedName>
</protein>
<dbReference type="RefSeq" id="WP_082215437.1">
    <property type="nucleotide sequence ID" value="NZ_FUZA01000003.1"/>
</dbReference>
<reference evidence="3" key="1">
    <citation type="submission" date="2017-02" db="EMBL/GenBank/DDBJ databases">
        <authorList>
            <person name="Varghese N."/>
            <person name="Submissions S."/>
        </authorList>
    </citation>
    <scope>NUCLEOTIDE SEQUENCE [LARGE SCALE GENOMIC DNA]</scope>
    <source>
        <strain evidence="3">DSM 22270</strain>
    </source>
</reference>
<feature type="signal peptide" evidence="1">
    <location>
        <begin position="1"/>
        <end position="27"/>
    </location>
</feature>
<evidence type="ECO:0000256" key="1">
    <source>
        <dbReference type="SAM" id="SignalP"/>
    </source>
</evidence>
<feature type="chain" id="PRO_5012211162" evidence="1">
    <location>
        <begin position="28"/>
        <end position="307"/>
    </location>
</feature>
<dbReference type="STRING" id="651661.SAMN05660293_02881"/>
<evidence type="ECO:0000313" key="2">
    <source>
        <dbReference type="EMBL" id="SKB92529.1"/>
    </source>
</evidence>
<dbReference type="NCBIfam" id="TIGR03519">
    <property type="entry name" value="T9SS_PorP_fam"/>
    <property type="match status" value="1"/>
</dbReference>
<sequence>MNTHHFLIKVNFFLLLFFFASSQTVFAQREVLYEQYVQSPMTINPGFTGVRETFNMTAMFRRKWFNIQNSPSSQTFTADGTVANGKFGIGFMALNDQTSFFTTTGFSGSFAYHLAVSDEWKLGLGAQGGINVLPVVDLTSPRNNTVLGSFGLGAWLRSDRLYFGLSKPELLTQNFGNQAITSVYRRPLYIMAGGSYELNDDIMLLPHILFVQEKDHELRFDFGSRFWFNEKVGVGASYRAGGGYKSFSAKVDYLQVSAEVQAGKNIRLGYFYSTRQAEQIYASYSGPKGIHELMLKFVPSPNGFQKY</sequence>
<dbReference type="Pfam" id="PF11751">
    <property type="entry name" value="PorP_SprF"/>
    <property type="match status" value="1"/>
</dbReference>
<dbReference type="AlphaFoldDB" id="A0A1T5F8M3"/>
<organism evidence="2 3">
    <name type="scientific">Dyadobacter psychrophilus</name>
    <dbReference type="NCBI Taxonomy" id="651661"/>
    <lineage>
        <taxon>Bacteria</taxon>
        <taxon>Pseudomonadati</taxon>
        <taxon>Bacteroidota</taxon>
        <taxon>Cytophagia</taxon>
        <taxon>Cytophagales</taxon>
        <taxon>Spirosomataceae</taxon>
        <taxon>Dyadobacter</taxon>
    </lineage>
</organism>
<dbReference type="InterPro" id="IPR019861">
    <property type="entry name" value="PorP/SprF_Bacteroidetes"/>
</dbReference>
<dbReference type="EMBL" id="FUZA01000003">
    <property type="protein sequence ID" value="SKB92529.1"/>
    <property type="molecule type" value="Genomic_DNA"/>
</dbReference>
<proteinExistence type="predicted"/>
<keyword evidence="1" id="KW-0732">Signal</keyword>
<gene>
    <name evidence="2" type="ORF">SAMN05660293_02881</name>
</gene>
<keyword evidence="3" id="KW-1185">Reference proteome</keyword>
<name>A0A1T5F8M3_9BACT</name>